<dbReference type="OrthoDB" id="1204at2759"/>
<dbReference type="GO" id="GO:0000329">
    <property type="term" value="C:fungal-type vacuole membrane"/>
    <property type="evidence" value="ECO:0007669"/>
    <property type="project" value="TreeGrafter"/>
</dbReference>
<dbReference type="Pfam" id="PF12751">
    <property type="entry name" value="Vac7"/>
    <property type="match status" value="1"/>
</dbReference>
<protein>
    <recommendedName>
        <fullName evidence="4">Vacuolar segregation protein 7</fullName>
    </recommendedName>
</protein>
<dbReference type="InterPro" id="IPR024260">
    <property type="entry name" value="Vac7"/>
</dbReference>
<dbReference type="PANTHER" id="PTHR28258">
    <property type="entry name" value="VACUOLAR SEGREGATION PROTEIN 7"/>
    <property type="match status" value="1"/>
</dbReference>
<dbReference type="GO" id="GO:0010513">
    <property type="term" value="P:positive regulation of phosphatidylinositol biosynthetic process"/>
    <property type="evidence" value="ECO:0007669"/>
    <property type="project" value="TreeGrafter"/>
</dbReference>
<gene>
    <name evidence="2" type="ORF">C5L36_0B10330</name>
</gene>
<evidence type="ECO:0008006" key="4">
    <source>
        <dbReference type="Google" id="ProtNLM"/>
    </source>
</evidence>
<proteinExistence type="predicted"/>
<dbReference type="GO" id="GO:1903778">
    <property type="term" value="P:protein localization to vacuolar membrane"/>
    <property type="evidence" value="ECO:0007669"/>
    <property type="project" value="TreeGrafter"/>
</dbReference>
<dbReference type="Proteomes" id="UP000249293">
    <property type="component" value="Chromosome 2"/>
</dbReference>
<dbReference type="GeneID" id="40383563"/>
<dbReference type="KEGG" id="pkz:C5L36_0B10330"/>
<evidence type="ECO:0000313" key="2">
    <source>
        <dbReference type="EMBL" id="AWU75798.1"/>
    </source>
</evidence>
<keyword evidence="3" id="KW-1185">Reference proteome</keyword>
<accession>A0A2U9R3V7</accession>
<dbReference type="VEuPathDB" id="FungiDB:C5L36_0B10330"/>
<keyword evidence="1" id="KW-0472">Membrane</keyword>
<dbReference type="EMBL" id="CP028774">
    <property type="protein sequence ID" value="AWU75798.1"/>
    <property type="molecule type" value="Genomic_DNA"/>
</dbReference>
<dbReference type="PANTHER" id="PTHR28258:SF1">
    <property type="entry name" value="VACUOLAR SEGREGATION PROTEIN 7"/>
    <property type="match status" value="1"/>
</dbReference>
<keyword evidence="1" id="KW-0812">Transmembrane</keyword>
<dbReference type="GO" id="GO:0000011">
    <property type="term" value="P:vacuole inheritance"/>
    <property type="evidence" value="ECO:0007669"/>
    <property type="project" value="TreeGrafter"/>
</dbReference>
<keyword evidence="1" id="KW-1133">Transmembrane helix</keyword>
<reference evidence="2 3" key="1">
    <citation type="submission" date="2018-06" db="EMBL/GenBank/DDBJ databases">
        <title>Population genomics shows no distinction between pathogenic Candida krusei and environmental Pichia kudriavzevii: One species, four names.</title>
        <authorList>
            <person name="Douglass A.P."/>
            <person name="Offei B."/>
            <person name="Braun-Galleani S."/>
            <person name="Coughlan A.Y."/>
            <person name="Martos A."/>
            <person name="Ortiz-Merino R.A."/>
            <person name="Byrne K.P."/>
            <person name="Wolfe K.H."/>
        </authorList>
    </citation>
    <scope>NUCLEOTIDE SEQUENCE [LARGE SCALE GENOMIC DNA]</scope>
    <source>
        <strain evidence="2 3">CBS573</strain>
    </source>
</reference>
<feature type="transmembrane region" description="Helical" evidence="1">
    <location>
        <begin position="518"/>
        <end position="540"/>
    </location>
</feature>
<dbReference type="AlphaFoldDB" id="A0A2U9R3V7"/>
<evidence type="ECO:0000313" key="3">
    <source>
        <dbReference type="Proteomes" id="UP000249293"/>
    </source>
</evidence>
<evidence type="ECO:0000256" key="1">
    <source>
        <dbReference type="SAM" id="Phobius"/>
    </source>
</evidence>
<name>A0A2U9R3V7_PICKU</name>
<dbReference type="RefSeq" id="XP_029321275.1">
    <property type="nucleotide sequence ID" value="XM_029465416.1"/>
</dbReference>
<organism evidence="2 3">
    <name type="scientific">Pichia kudriavzevii</name>
    <name type="common">Yeast</name>
    <name type="synonym">Issatchenkia orientalis</name>
    <dbReference type="NCBI Taxonomy" id="4909"/>
    <lineage>
        <taxon>Eukaryota</taxon>
        <taxon>Fungi</taxon>
        <taxon>Dikarya</taxon>
        <taxon>Ascomycota</taxon>
        <taxon>Saccharomycotina</taxon>
        <taxon>Pichiomycetes</taxon>
        <taxon>Pichiales</taxon>
        <taxon>Pichiaceae</taxon>
        <taxon>Pichia</taxon>
    </lineage>
</organism>
<dbReference type="GO" id="GO:0070772">
    <property type="term" value="C:PAS complex"/>
    <property type="evidence" value="ECO:0007669"/>
    <property type="project" value="TreeGrafter"/>
</dbReference>
<sequence>MFLFDILSFSPQPVQTHISTMGRQSEDTISSSASSLSTMRASLNDTVDEMDDPSQLQGVVSDKIKSTPILKAVTHLEPTRFPSLTFIKNPNMAIDRETSIKNVNLKAELIENTEKIEKHVKESLFMETSNHDAKSSTFRRNKAGSTATLYSISTENTGASEFEDARSNFTIMTKFDHHINDDNNSLYQQSFNSNCIEQSQKSIGLSNSNIQRSPEKTESFIYNDLNSVDILSHNAQRKISSNVTLLGNNAKDLQTNNLPKNNELDFLDNQSISTIITATDNMSSNFISRSPTKRNNHYNNVPVSPTYSKVRQVSHKLFGNYNSGILSSNNNDTHNSNGINNNNSIDSNACFQSTLNNSKISLQKRSSLNFEPKYGLSDGYGNDFIRIHKVMDENNQNSKKLDSDNDEHTGFTDAESILAKPYKNKNKYLMNLQNNYYKSSMSSIKKTFNRDLESQTIKPFRSSKGCRDYGSMADNDYFDPLGDGYVEGAGGVGRSGGELHHGKSSPHDYKSMYYKQNLVLNFLISTIYIFALLLILFSILKLLILKNFDNILTNFEVVNLSNVLISDEVLLLDIETKAINANLQDVNIWTMDLDVFLVTNEGYFSSPQDSPKDITILLGNSQQFLTPMRFRGLIDLPSWYDVWNSWRNPDLIKPSRTFAQLKIYQPGKNFVYKGEPLTREQWDDILNRTYKLKIRGNLEYSLPLAFQNQFISISTDAEVLPS</sequence>